<evidence type="ECO:0000313" key="3">
    <source>
        <dbReference type="Proteomes" id="UP000295131"/>
    </source>
</evidence>
<organism evidence="2 3">
    <name type="scientific">Pseudohoeflea suaedae</name>
    <dbReference type="NCBI Taxonomy" id="877384"/>
    <lineage>
        <taxon>Bacteria</taxon>
        <taxon>Pseudomonadati</taxon>
        <taxon>Pseudomonadota</taxon>
        <taxon>Alphaproteobacteria</taxon>
        <taxon>Hyphomicrobiales</taxon>
        <taxon>Rhizobiaceae</taxon>
        <taxon>Pseudohoeflea</taxon>
    </lineage>
</organism>
<keyword evidence="1" id="KW-0812">Transmembrane</keyword>
<keyword evidence="1" id="KW-1133">Transmembrane helix</keyword>
<keyword evidence="3" id="KW-1185">Reference proteome</keyword>
<comment type="caution">
    <text evidence="2">The sequence shown here is derived from an EMBL/GenBank/DDBJ whole genome shotgun (WGS) entry which is preliminary data.</text>
</comment>
<dbReference type="InterPro" id="IPR036927">
    <property type="entry name" value="Cyt_c_oxase-like_su1_sf"/>
</dbReference>
<dbReference type="SUPFAM" id="SSF81442">
    <property type="entry name" value="Cytochrome c oxidase subunit I-like"/>
    <property type="match status" value="1"/>
</dbReference>
<dbReference type="OrthoDB" id="9808748at2"/>
<evidence type="ECO:0000256" key="1">
    <source>
        <dbReference type="SAM" id="Phobius"/>
    </source>
</evidence>
<feature type="transmembrane region" description="Helical" evidence="1">
    <location>
        <begin position="70"/>
        <end position="92"/>
    </location>
</feature>
<dbReference type="RefSeq" id="WP_133283802.1">
    <property type="nucleotide sequence ID" value="NZ_SMSI01000001.1"/>
</dbReference>
<name>A0A4R5PPN4_9HYPH</name>
<accession>A0A4R5PPN4</accession>
<feature type="transmembrane region" description="Helical" evidence="1">
    <location>
        <begin position="40"/>
        <end position="58"/>
    </location>
</feature>
<feature type="transmembrane region" description="Helical" evidence="1">
    <location>
        <begin position="98"/>
        <end position="117"/>
    </location>
</feature>
<evidence type="ECO:0000313" key="2">
    <source>
        <dbReference type="EMBL" id="TDH38969.1"/>
    </source>
</evidence>
<dbReference type="Proteomes" id="UP000295131">
    <property type="component" value="Unassembled WGS sequence"/>
</dbReference>
<sequence length="127" mass="13806">MRGISYWFYLVAALSVTFGMIWGIVMAISQDHTLSPAHAHLNLVGWVTMGLFGIYYHLVPESGATRLAKIHFVVATAGLVLLAPGIAIALLYDFEGLAAIGSLVTLASMLIFLWTVIRDGRGRKLAF</sequence>
<keyword evidence="1" id="KW-0472">Membrane</keyword>
<protein>
    <recommendedName>
        <fullName evidence="4">Cbb3-type cytochrome c oxidase subunit I</fullName>
    </recommendedName>
</protein>
<reference evidence="2 3" key="1">
    <citation type="journal article" date="2013" name="Int. J. Syst. Evol. Microbiol.">
        <title>Hoeflea suaedae sp. nov., an endophytic bacterium isolated from the root of the halophyte Suaeda maritima.</title>
        <authorList>
            <person name="Chung E.J."/>
            <person name="Park J.A."/>
            <person name="Pramanik P."/>
            <person name="Bibi F."/>
            <person name="Jeon C.O."/>
            <person name="Chung Y.R."/>
        </authorList>
    </citation>
    <scope>NUCLEOTIDE SEQUENCE [LARGE SCALE GENOMIC DNA]</scope>
    <source>
        <strain evidence="2 3">YC6898</strain>
    </source>
</reference>
<dbReference type="Gene3D" id="1.20.210.10">
    <property type="entry name" value="Cytochrome c oxidase-like, subunit I domain"/>
    <property type="match status" value="1"/>
</dbReference>
<dbReference type="EMBL" id="SMSI01000001">
    <property type="protein sequence ID" value="TDH38969.1"/>
    <property type="molecule type" value="Genomic_DNA"/>
</dbReference>
<proteinExistence type="predicted"/>
<gene>
    <name evidence="2" type="ORF">E2A64_07730</name>
</gene>
<feature type="transmembrane region" description="Helical" evidence="1">
    <location>
        <begin position="7"/>
        <end position="28"/>
    </location>
</feature>
<evidence type="ECO:0008006" key="4">
    <source>
        <dbReference type="Google" id="ProtNLM"/>
    </source>
</evidence>
<dbReference type="AlphaFoldDB" id="A0A4R5PPN4"/>